<dbReference type="InterPro" id="IPR002716">
    <property type="entry name" value="PIN_dom"/>
</dbReference>
<feature type="domain" description="PIN" evidence="1">
    <location>
        <begin position="16"/>
        <end position="124"/>
    </location>
</feature>
<dbReference type="Proteomes" id="UP000234145">
    <property type="component" value="Unassembled WGS sequence"/>
</dbReference>
<evidence type="ECO:0000259" key="1">
    <source>
        <dbReference type="Pfam" id="PF01850"/>
    </source>
</evidence>
<gene>
    <name evidence="2" type="ORF">COY51_02925</name>
</gene>
<dbReference type="Gene3D" id="3.40.50.1010">
    <property type="entry name" value="5'-nuclease"/>
    <property type="match status" value="1"/>
</dbReference>
<dbReference type="CDD" id="cd18687">
    <property type="entry name" value="PIN_VapC-like"/>
    <property type="match status" value="1"/>
</dbReference>
<dbReference type="Pfam" id="PF01850">
    <property type="entry name" value="PIN"/>
    <property type="match status" value="1"/>
</dbReference>
<organism evidence="2 3">
    <name type="scientific">Candidatus Desantisbacteria bacterium CG_4_10_14_0_8_um_filter_39_17</name>
    <dbReference type="NCBI Taxonomy" id="1974542"/>
    <lineage>
        <taxon>Bacteria</taxon>
        <taxon>Candidatus Desantisiibacteriota</taxon>
    </lineage>
</organism>
<evidence type="ECO:0000313" key="3">
    <source>
        <dbReference type="Proteomes" id="UP000234145"/>
    </source>
</evidence>
<comment type="caution">
    <text evidence="2">The sequence shown here is derived from an EMBL/GenBank/DDBJ whole genome shotgun (WGS) entry which is preliminary data.</text>
</comment>
<dbReference type="EMBL" id="PFMS01000049">
    <property type="protein sequence ID" value="PIZ16398.1"/>
    <property type="molecule type" value="Genomic_DNA"/>
</dbReference>
<accession>A0A2H9PBQ8</accession>
<reference evidence="3" key="1">
    <citation type="submission" date="2017-09" db="EMBL/GenBank/DDBJ databases">
        <title>Depth-based differentiation of microbial function through sediment-hosted aquifers and enrichment of novel symbionts in the deep terrestrial subsurface.</title>
        <authorList>
            <person name="Probst A.J."/>
            <person name="Ladd B."/>
            <person name="Jarett J.K."/>
            <person name="Geller-Mcgrath D.E."/>
            <person name="Sieber C.M.K."/>
            <person name="Emerson J.B."/>
            <person name="Anantharaman K."/>
            <person name="Thomas B.C."/>
            <person name="Malmstrom R."/>
            <person name="Stieglmeier M."/>
            <person name="Klingl A."/>
            <person name="Woyke T."/>
            <person name="Ryan C.M."/>
            <person name="Banfield J.F."/>
        </authorList>
    </citation>
    <scope>NUCLEOTIDE SEQUENCE [LARGE SCALE GENOMIC DNA]</scope>
</reference>
<proteinExistence type="predicted"/>
<evidence type="ECO:0000313" key="2">
    <source>
        <dbReference type="EMBL" id="PIZ16398.1"/>
    </source>
</evidence>
<sequence length="161" mass="18985">MPQKRLGKYMPQKLKVYLDTSVPNAYFDQKDKTRKQITRDFWLKIRRSQIFISDLVIKEISATNNKKLRNKLLRLVKEFKILSTVDRKITKLAKEYVRRKIIPAKYLEDAIHIGVATVNHIDVLVSWNFEHIVKLKTKKEVNTTNLSLGYDELEIIEPAVF</sequence>
<protein>
    <submittedName>
        <fullName evidence="2">PIN domain nuclease</fullName>
    </submittedName>
</protein>
<dbReference type="InterPro" id="IPR029060">
    <property type="entry name" value="PIN-like_dom_sf"/>
</dbReference>
<dbReference type="SUPFAM" id="SSF88723">
    <property type="entry name" value="PIN domain-like"/>
    <property type="match status" value="1"/>
</dbReference>
<dbReference type="AlphaFoldDB" id="A0A2H9PBQ8"/>
<name>A0A2H9PBQ8_9BACT</name>